<dbReference type="Pfam" id="PF20246">
    <property type="entry name" value="DUF6601"/>
    <property type="match status" value="1"/>
</dbReference>
<proteinExistence type="predicted"/>
<evidence type="ECO:0000313" key="2">
    <source>
        <dbReference type="Proteomes" id="UP000319257"/>
    </source>
</evidence>
<dbReference type="PANTHER" id="PTHR34414:SF1">
    <property type="entry name" value="SUBTILISIN-LIKE SERINE PROTEASE"/>
    <property type="match status" value="1"/>
</dbReference>
<dbReference type="InterPro" id="IPR046536">
    <property type="entry name" value="DUF6601"/>
</dbReference>
<sequence>MSGVSLVTHLWIAGTPIETHVSPLHHQTIRGRKFQITEEPGLHLISYYDRIFIKPIPPYLFCREFWDFIREEDSQVYQAAAGFMRTYCYLIRYEVDFSKATSPEMALIPFVDGQALSFDSFVHFISQFNSLNNYQVSPRFSYGTLRLTRLNYMAPFLMNKLAYLHVQSQWTDYISSFITPMITVFGVTSLVLNLIQVGLAAESLEPSWPDAGFL</sequence>
<comment type="caution">
    <text evidence="1">The sequence shown here is derived from an EMBL/GenBank/DDBJ whole genome shotgun (WGS) entry which is preliminary data.</text>
</comment>
<dbReference type="OrthoDB" id="5086500at2759"/>
<dbReference type="EMBL" id="SKBQ01000034">
    <property type="protein sequence ID" value="TPX13366.1"/>
    <property type="molecule type" value="Genomic_DNA"/>
</dbReference>
<dbReference type="STRING" id="1093900.A0A507B2R5"/>
<dbReference type="AlphaFoldDB" id="A0A507B2R5"/>
<dbReference type="Proteomes" id="UP000319257">
    <property type="component" value="Unassembled WGS sequence"/>
</dbReference>
<dbReference type="PANTHER" id="PTHR34414">
    <property type="entry name" value="HET DOMAIN-CONTAINING PROTEIN-RELATED"/>
    <property type="match status" value="1"/>
</dbReference>
<organism evidence="1 2">
    <name type="scientific">Thyridium curvatum</name>
    <dbReference type="NCBI Taxonomy" id="1093900"/>
    <lineage>
        <taxon>Eukaryota</taxon>
        <taxon>Fungi</taxon>
        <taxon>Dikarya</taxon>
        <taxon>Ascomycota</taxon>
        <taxon>Pezizomycotina</taxon>
        <taxon>Sordariomycetes</taxon>
        <taxon>Sordariomycetidae</taxon>
        <taxon>Thyridiales</taxon>
        <taxon>Thyridiaceae</taxon>
        <taxon>Thyridium</taxon>
    </lineage>
</organism>
<dbReference type="RefSeq" id="XP_030995077.1">
    <property type="nucleotide sequence ID" value="XM_031140692.1"/>
</dbReference>
<keyword evidence="2" id="KW-1185">Reference proteome</keyword>
<gene>
    <name evidence="1" type="ORF">E0L32_006096</name>
</gene>
<evidence type="ECO:0000313" key="1">
    <source>
        <dbReference type="EMBL" id="TPX13366.1"/>
    </source>
</evidence>
<name>A0A507B2R5_9PEZI</name>
<accession>A0A507B2R5</accession>
<dbReference type="InParanoid" id="A0A507B2R5"/>
<dbReference type="GeneID" id="41973543"/>
<reference evidence="1 2" key="1">
    <citation type="submission" date="2019-06" db="EMBL/GenBank/DDBJ databases">
        <title>Draft genome sequence of the filamentous fungus Phialemoniopsis curvata isolated from diesel fuel.</title>
        <authorList>
            <person name="Varaljay V.A."/>
            <person name="Lyon W.J."/>
            <person name="Crouch A.L."/>
            <person name="Drake C.E."/>
            <person name="Hollomon J.M."/>
            <person name="Nadeau L.J."/>
            <person name="Nunn H.S."/>
            <person name="Stevenson B.S."/>
            <person name="Bojanowski C.L."/>
            <person name="Crookes-Goodson W.J."/>
        </authorList>
    </citation>
    <scope>NUCLEOTIDE SEQUENCE [LARGE SCALE GENOMIC DNA]</scope>
    <source>
        <strain evidence="1 2">D216</strain>
    </source>
</reference>
<protein>
    <submittedName>
        <fullName evidence="1">Uncharacterized protein</fullName>
    </submittedName>
</protein>